<organism evidence="3 4">
    <name type="scientific">Candidatus Caccovicinus merdipullorum</name>
    <dbReference type="NCBI Taxonomy" id="2840724"/>
    <lineage>
        <taxon>Bacteria</taxon>
        <taxon>Bacillati</taxon>
        <taxon>Bacillota</taxon>
        <taxon>Clostridia</taxon>
        <taxon>Eubacteriales</taxon>
        <taxon>Candidatus Caccovicinus</taxon>
    </lineage>
</organism>
<evidence type="ECO:0000313" key="3">
    <source>
        <dbReference type="EMBL" id="HIT41686.1"/>
    </source>
</evidence>
<name>A0A9D1GJ41_9FIRM</name>
<protein>
    <submittedName>
        <fullName evidence="3">Alpha/beta hydrolase</fullName>
    </submittedName>
</protein>
<dbReference type="EMBL" id="DVKS01000105">
    <property type="protein sequence ID" value="HIT41686.1"/>
    <property type="molecule type" value="Genomic_DNA"/>
</dbReference>
<sequence>MRIEKFSITVPGQQTGPAVLTLYQIANISVAPEKKRPLVIICGGGGYSRISDREREPIMLKFLAMGCSACILEYSVSPNRFPVALQELASAVALARKNSREWNIDPDKIVTCGFSAGGHLAASLGVFWNRELAYGPIGKTPEEIKPNGQILAYPVITSGEKAHRRSIHELLGEKDEDPELLELVSLEKQVTADTPKTFLWHTLTDETVPVENSLLLAQAMIREGVKLELHIYPLGGHGLALALRETAGDQEKNYVPYCSSWISMAQEWMELNFQCSSMTR</sequence>
<dbReference type="PANTHER" id="PTHR48081">
    <property type="entry name" value="AB HYDROLASE SUPERFAMILY PROTEIN C4A8.06C"/>
    <property type="match status" value="1"/>
</dbReference>
<dbReference type="InterPro" id="IPR050300">
    <property type="entry name" value="GDXG_lipolytic_enzyme"/>
</dbReference>
<evidence type="ECO:0000256" key="1">
    <source>
        <dbReference type="ARBA" id="ARBA00022801"/>
    </source>
</evidence>
<evidence type="ECO:0000313" key="4">
    <source>
        <dbReference type="Proteomes" id="UP000886860"/>
    </source>
</evidence>
<dbReference type="Pfam" id="PF20434">
    <property type="entry name" value="BD-FAE"/>
    <property type="match status" value="1"/>
</dbReference>
<dbReference type="PANTHER" id="PTHR48081:SF6">
    <property type="entry name" value="PEPTIDASE S9 PROLYL OLIGOPEPTIDASE CATALYTIC DOMAIN-CONTAINING PROTEIN"/>
    <property type="match status" value="1"/>
</dbReference>
<accession>A0A9D1GJ41</accession>
<dbReference type="SUPFAM" id="SSF53474">
    <property type="entry name" value="alpha/beta-Hydrolases"/>
    <property type="match status" value="1"/>
</dbReference>
<dbReference type="InterPro" id="IPR029058">
    <property type="entry name" value="AB_hydrolase_fold"/>
</dbReference>
<gene>
    <name evidence="3" type="ORF">IAB60_06250</name>
</gene>
<dbReference type="AlphaFoldDB" id="A0A9D1GJ41"/>
<evidence type="ECO:0000259" key="2">
    <source>
        <dbReference type="Pfam" id="PF20434"/>
    </source>
</evidence>
<dbReference type="Gene3D" id="3.40.50.1820">
    <property type="entry name" value="alpha/beta hydrolase"/>
    <property type="match status" value="1"/>
</dbReference>
<feature type="domain" description="BD-FAE-like" evidence="2">
    <location>
        <begin position="33"/>
        <end position="219"/>
    </location>
</feature>
<dbReference type="Proteomes" id="UP000886860">
    <property type="component" value="Unassembled WGS sequence"/>
</dbReference>
<dbReference type="GO" id="GO:0016787">
    <property type="term" value="F:hydrolase activity"/>
    <property type="evidence" value="ECO:0007669"/>
    <property type="project" value="UniProtKB-KW"/>
</dbReference>
<reference evidence="3" key="1">
    <citation type="submission" date="2020-10" db="EMBL/GenBank/DDBJ databases">
        <authorList>
            <person name="Gilroy R."/>
        </authorList>
    </citation>
    <scope>NUCLEOTIDE SEQUENCE</scope>
    <source>
        <strain evidence="3">CHK123-3438</strain>
    </source>
</reference>
<dbReference type="InterPro" id="IPR049492">
    <property type="entry name" value="BD-FAE-like_dom"/>
</dbReference>
<reference evidence="3" key="2">
    <citation type="journal article" date="2021" name="PeerJ">
        <title>Extensive microbial diversity within the chicken gut microbiome revealed by metagenomics and culture.</title>
        <authorList>
            <person name="Gilroy R."/>
            <person name="Ravi A."/>
            <person name="Getino M."/>
            <person name="Pursley I."/>
            <person name="Horton D.L."/>
            <person name="Alikhan N.F."/>
            <person name="Baker D."/>
            <person name="Gharbi K."/>
            <person name="Hall N."/>
            <person name="Watson M."/>
            <person name="Adriaenssens E.M."/>
            <person name="Foster-Nyarko E."/>
            <person name="Jarju S."/>
            <person name="Secka A."/>
            <person name="Antonio M."/>
            <person name="Oren A."/>
            <person name="Chaudhuri R.R."/>
            <person name="La Ragione R."/>
            <person name="Hildebrand F."/>
            <person name="Pallen M.J."/>
        </authorList>
    </citation>
    <scope>NUCLEOTIDE SEQUENCE</scope>
    <source>
        <strain evidence="3">CHK123-3438</strain>
    </source>
</reference>
<comment type="caution">
    <text evidence="3">The sequence shown here is derived from an EMBL/GenBank/DDBJ whole genome shotgun (WGS) entry which is preliminary data.</text>
</comment>
<keyword evidence="1 3" id="KW-0378">Hydrolase</keyword>
<proteinExistence type="predicted"/>